<proteinExistence type="predicted"/>
<dbReference type="AlphaFoldDB" id="A0A6J7CR76"/>
<reference evidence="1" key="1">
    <citation type="submission" date="2020-05" db="EMBL/GenBank/DDBJ databases">
        <authorList>
            <person name="Chiriac C."/>
            <person name="Salcher M."/>
            <person name="Ghai R."/>
            <person name="Kavagutti S V."/>
        </authorList>
    </citation>
    <scope>NUCLEOTIDE SEQUENCE</scope>
</reference>
<accession>A0A6J7CR76</accession>
<gene>
    <name evidence="1" type="ORF">UFOPK3342_00332</name>
</gene>
<dbReference type="Pfam" id="PF15781">
    <property type="entry name" value="ParE-like_toxin"/>
    <property type="match status" value="1"/>
</dbReference>
<name>A0A6J7CR76_9ZZZZ</name>
<dbReference type="EMBL" id="CAFBLH010000006">
    <property type="protein sequence ID" value="CAB4859364.1"/>
    <property type="molecule type" value="Genomic_DNA"/>
</dbReference>
<organism evidence="1">
    <name type="scientific">freshwater metagenome</name>
    <dbReference type="NCBI Taxonomy" id="449393"/>
    <lineage>
        <taxon>unclassified sequences</taxon>
        <taxon>metagenomes</taxon>
        <taxon>ecological metagenomes</taxon>
    </lineage>
</organism>
<dbReference type="InterPro" id="IPR031552">
    <property type="entry name" value="ParE-like_toxin"/>
</dbReference>
<protein>
    <submittedName>
        <fullName evidence="1">Unannotated protein</fullName>
    </submittedName>
</protein>
<sequence>MKELSLTSTFARQIKKLHKKQKAVVDVVLTQLANNQLLGESKTADLEGIFVVKFMMNRQEWLLAYRAISPDELKLLLLGPRENFYRELKKK</sequence>
<evidence type="ECO:0000313" key="1">
    <source>
        <dbReference type="EMBL" id="CAB4859364.1"/>
    </source>
</evidence>